<dbReference type="Proteomes" id="UP001465755">
    <property type="component" value="Unassembled WGS sequence"/>
</dbReference>
<keyword evidence="2" id="KW-0812">Transmembrane</keyword>
<feature type="signal peptide" evidence="3">
    <location>
        <begin position="1"/>
        <end position="26"/>
    </location>
</feature>
<dbReference type="SMART" id="SM00429">
    <property type="entry name" value="IPT"/>
    <property type="match status" value="1"/>
</dbReference>
<dbReference type="InterPro" id="IPR002909">
    <property type="entry name" value="IPT_dom"/>
</dbReference>
<evidence type="ECO:0000313" key="5">
    <source>
        <dbReference type="EMBL" id="KAK9813648.1"/>
    </source>
</evidence>
<dbReference type="InterPro" id="IPR013783">
    <property type="entry name" value="Ig-like_fold"/>
</dbReference>
<keyword evidence="2" id="KW-0472">Membrane</keyword>
<feature type="domain" description="IPT/TIG" evidence="4">
    <location>
        <begin position="173"/>
        <end position="260"/>
    </location>
</feature>
<evidence type="ECO:0000259" key="4">
    <source>
        <dbReference type="SMART" id="SM00429"/>
    </source>
</evidence>
<evidence type="ECO:0000256" key="3">
    <source>
        <dbReference type="SAM" id="SignalP"/>
    </source>
</evidence>
<reference evidence="5 6" key="1">
    <citation type="journal article" date="2024" name="Nat. Commun.">
        <title>Phylogenomics reveals the evolutionary origins of lichenization in chlorophyte algae.</title>
        <authorList>
            <person name="Puginier C."/>
            <person name="Libourel C."/>
            <person name="Otte J."/>
            <person name="Skaloud P."/>
            <person name="Haon M."/>
            <person name="Grisel S."/>
            <person name="Petersen M."/>
            <person name="Berrin J.G."/>
            <person name="Delaux P.M."/>
            <person name="Dal Grande F."/>
            <person name="Keller J."/>
        </authorList>
    </citation>
    <scope>NUCLEOTIDE SEQUENCE [LARGE SCALE GENOMIC DNA]</scope>
    <source>
        <strain evidence="5 6">SAG 2036</strain>
    </source>
</reference>
<feature type="transmembrane region" description="Helical" evidence="2">
    <location>
        <begin position="1065"/>
        <end position="1087"/>
    </location>
</feature>
<feature type="chain" id="PRO_5044013516" description="IPT/TIG domain-containing protein" evidence="3">
    <location>
        <begin position="27"/>
        <end position="1400"/>
    </location>
</feature>
<feature type="compositionally biased region" description="Basic and acidic residues" evidence="1">
    <location>
        <begin position="1118"/>
        <end position="1127"/>
    </location>
</feature>
<name>A0AAW1PUL5_9CHLO</name>
<comment type="caution">
    <text evidence="5">The sequence shown here is derived from an EMBL/GenBank/DDBJ whole genome shotgun (WGS) entry which is preliminary data.</text>
</comment>
<evidence type="ECO:0000256" key="2">
    <source>
        <dbReference type="SAM" id="Phobius"/>
    </source>
</evidence>
<dbReference type="SUPFAM" id="SSF81296">
    <property type="entry name" value="E set domains"/>
    <property type="match status" value="1"/>
</dbReference>
<feature type="region of interest" description="Disordered" evidence="1">
    <location>
        <begin position="1345"/>
        <end position="1364"/>
    </location>
</feature>
<organism evidence="5 6">
    <name type="scientific">Symbiochloris irregularis</name>
    <dbReference type="NCBI Taxonomy" id="706552"/>
    <lineage>
        <taxon>Eukaryota</taxon>
        <taxon>Viridiplantae</taxon>
        <taxon>Chlorophyta</taxon>
        <taxon>core chlorophytes</taxon>
        <taxon>Trebouxiophyceae</taxon>
        <taxon>Trebouxiales</taxon>
        <taxon>Trebouxiaceae</taxon>
        <taxon>Symbiochloris</taxon>
    </lineage>
</organism>
<feature type="region of interest" description="Disordered" evidence="1">
    <location>
        <begin position="1110"/>
        <end position="1134"/>
    </location>
</feature>
<keyword evidence="6" id="KW-1185">Reference proteome</keyword>
<gene>
    <name evidence="5" type="ORF">WJX73_001491</name>
</gene>
<feature type="compositionally biased region" description="Polar residues" evidence="1">
    <location>
        <begin position="1345"/>
        <end position="1355"/>
    </location>
</feature>
<evidence type="ECO:0000256" key="1">
    <source>
        <dbReference type="SAM" id="MobiDB-lite"/>
    </source>
</evidence>
<keyword evidence="3" id="KW-0732">Signal</keyword>
<dbReference type="EMBL" id="JALJOQ010000003">
    <property type="protein sequence ID" value="KAK9813648.1"/>
    <property type="molecule type" value="Genomic_DNA"/>
</dbReference>
<keyword evidence="2" id="KW-1133">Transmembrane helix</keyword>
<proteinExistence type="predicted"/>
<dbReference type="Gene3D" id="2.60.40.10">
    <property type="entry name" value="Immunoglobulins"/>
    <property type="match status" value="1"/>
</dbReference>
<dbReference type="InterPro" id="IPR014756">
    <property type="entry name" value="Ig_E-set"/>
</dbReference>
<accession>A0AAW1PUL5</accession>
<evidence type="ECO:0000313" key="6">
    <source>
        <dbReference type="Proteomes" id="UP001465755"/>
    </source>
</evidence>
<dbReference type="Pfam" id="PF01833">
    <property type="entry name" value="TIG"/>
    <property type="match status" value="1"/>
</dbReference>
<sequence>MLSSSWPFGSSWLVACLLSTLSFAQAQAPQGLDASTYNVSAVLIGQLHPLSTSCLSDGSLQVELNLQLPRSNPTLGNWQCIASSWDAVQGVHTGSQNGSIASPEAAFELSELLAAPSSSAGFHPQVQLGPISQRIVTCKLSSYTEQTAIVLVAKPDGQFGAAYIALPTGPVQAPFVKSISPTLGPADGGTDILLLGNNLRPPLQCLFSNSTTQISVPATVFNSSAALCTSPNWTVVADSIKVQLTVTGSQCQTKTKFSYYSTFSVRSVQPLLAPRYGSFMMTVYVDEYLHTIAGGQNALRPLIRLKGGEGNGTDLVLPANFTADKRALLAVTPAEKSPYAAGSHPIHISLNGQQFAPVNSTVVLPGNNLHNRDVLQLIQGSDTTSQTLDFRISSAPLYWSRDEGLPSEKLVSTFTLQPNQVAYPGDNVSIPLAMTNPALPVPSFMAFSFTALEGDLSFLPRGADKGILEWAGGSQESTAHIHLPIEWDDVPLWAEYRLAVTLTPLWLATVSQVANQTALHLFGVADGQCPPGTIRLHTADAPAPAPEAPAPPPAADARMRSLVVQDSSSGNDYDLSTPFSPGVLQYAAMVPANLSTVTLCVQPWQSEAVVEIVQTDLNASISSNSSSFQPVQGNDANSTADSSSTYTLSLVRLSPPDHSFIAELNASVKGSTFSLCSDAPSAEGWPELDDAGSLAESPGPPGPCVAGTTMAMNVTYDTETVFLQPRLLFPDIQGLRVEVNGQVLSKGGDVGADQVMDTTAESVDRDNNDFLPLAVILGLSPGEPLVVPIVVLAEDGVTSSVYHVSVLRAVPPEGTVSAQSLDSIGNDSSLALGPSLINVSVSSASGGAGLYKKAEAPPPPIGPLSTLPAGWPLPPSRTFSAAQGSRLCTMCPSNMTNLQDGSDDCTVPIIPGTNLKMRYAVIVSFGIFLNGTDLDEVASKVGVNASAQDVLGHLIRQDTALAFNISEEDVTVTGISQVARRVLQVNISATLPLDLPEGASQDDIDDALEVTNLSADDPIAMLSSNPDKFFGRTTKALDVTAEPVEDPTRTESNPFDHGALSAGQIWPIAVGVTVAVVVLIGLALQFLRRKNTRVFSLLAGRCGRCLPERSKPPWQRQVNDKSPEESAAKGISERGLMSRPSVRPLMGKSSDFTEAPDVVMLRGGGELASNHMTTRSALASDCRKPAICSRSSSSIARVTHCSTEQHTPAQSPFKSRCSQLLKCRRVIYISLGWLLPQVHNCRRLVIAGSMLDKLNLDSPVWIIAKLKRWRAQLQSVFMKDPLKVHSTPRDNVQLAESQRPGTRNIPLHYIKLYALKHSPTQVVAEQKANSILKIRNLTRCRLSTGSRKQLLSSPKNKQHDWQGRQATARELQASKLHEITASSYCQQACSGGLTAYLQCL</sequence>
<protein>
    <recommendedName>
        <fullName evidence="4">IPT/TIG domain-containing protein</fullName>
    </recommendedName>
</protein>